<dbReference type="InterPro" id="IPR012341">
    <property type="entry name" value="6hp_glycosidase-like_sf"/>
</dbReference>
<evidence type="ECO:0000313" key="3">
    <source>
        <dbReference type="EMBL" id="KMO26953.1"/>
    </source>
</evidence>
<proteinExistence type="predicted"/>
<dbReference type="SUPFAM" id="SSF48208">
    <property type="entry name" value="Six-hairpin glycosidases"/>
    <property type="match status" value="1"/>
</dbReference>
<sequence>MYLPYDERLKVHPQDDNFLDLERWDFAATPEDHYPLMLHYHPLNLYRSQVIKQADMVLAMFLLSDQFTPEAKRRNFDYYDPLTTHDSSLSVCIQSIVANEIGLRQKAIHYFNFALAMDLSDIGGNMMHGAHIAAIGGTWLALVYGFAGLRDARGRLTFTPCLPDAWSRLSFALKVRGRTVRIDIDHAAATY</sequence>
<protein>
    <submittedName>
        <fullName evidence="3">Kojibiose phosphorylase</fullName>
    </submittedName>
</protein>
<dbReference type="PANTHER" id="PTHR11051">
    <property type="entry name" value="GLYCOSYL HYDROLASE-RELATED"/>
    <property type="match status" value="1"/>
</dbReference>
<feature type="non-terminal residue" evidence="3">
    <location>
        <position position="191"/>
    </location>
</feature>
<evidence type="ECO:0000313" key="4">
    <source>
        <dbReference type="Proteomes" id="UP000035955"/>
    </source>
</evidence>
<dbReference type="GO" id="GO:0005975">
    <property type="term" value="P:carbohydrate metabolic process"/>
    <property type="evidence" value="ECO:0007669"/>
    <property type="project" value="InterPro"/>
</dbReference>
<dbReference type="InterPro" id="IPR005195">
    <property type="entry name" value="Glyco_hydro_65_M"/>
</dbReference>
<dbReference type="PANTHER" id="PTHR11051:SF8">
    <property type="entry name" value="PROTEIN-GLUCOSYLGALACTOSYLHYDROXYLYSINE GLUCOSIDASE"/>
    <property type="match status" value="1"/>
</dbReference>
<evidence type="ECO:0000259" key="2">
    <source>
        <dbReference type="Pfam" id="PF03633"/>
    </source>
</evidence>
<dbReference type="Pfam" id="PF03632">
    <property type="entry name" value="Glyco_hydro_65m"/>
    <property type="match status" value="1"/>
</dbReference>
<feature type="domain" description="Glycoside hydrolase family 65 C-terminal" evidence="2">
    <location>
        <begin position="149"/>
        <end position="191"/>
    </location>
</feature>
<reference evidence="3 4" key="1">
    <citation type="submission" date="2015-03" db="EMBL/GenBank/DDBJ databases">
        <title>Genome sequencing of Methylobacterium variabile DSM 16961.</title>
        <authorList>
            <person name="Chaudhry V."/>
            <person name="Patil P.B."/>
        </authorList>
    </citation>
    <scope>NUCLEOTIDE SEQUENCE [LARGE SCALE GENOMIC DNA]</scope>
    <source>
        <strain evidence="3 4">DSM 16961</strain>
    </source>
</reference>
<dbReference type="GO" id="GO:0004553">
    <property type="term" value="F:hydrolase activity, hydrolyzing O-glycosyl compounds"/>
    <property type="evidence" value="ECO:0007669"/>
    <property type="project" value="TreeGrafter"/>
</dbReference>
<keyword evidence="4" id="KW-1185">Reference proteome</keyword>
<dbReference type="EMBL" id="LABY01000471">
    <property type="protein sequence ID" value="KMO26953.1"/>
    <property type="molecule type" value="Genomic_DNA"/>
</dbReference>
<dbReference type="Pfam" id="PF03633">
    <property type="entry name" value="Glyco_hydro_65C"/>
    <property type="match status" value="1"/>
</dbReference>
<organism evidence="3 4">
    <name type="scientific">Methylobacterium variabile</name>
    <dbReference type="NCBI Taxonomy" id="298794"/>
    <lineage>
        <taxon>Bacteria</taxon>
        <taxon>Pseudomonadati</taxon>
        <taxon>Pseudomonadota</taxon>
        <taxon>Alphaproteobacteria</taxon>
        <taxon>Hyphomicrobiales</taxon>
        <taxon>Methylobacteriaceae</taxon>
        <taxon>Methylobacterium</taxon>
    </lineage>
</organism>
<gene>
    <name evidence="3" type="ORF">VQ02_34025</name>
</gene>
<dbReference type="PATRIC" id="fig|298794.3.peg.6013"/>
<dbReference type="Gene3D" id="1.50.10.10">
    <property type="match status" value="1"/>
</dbReference>
<dbReference type="InterPro" id="IPR008928">
    <property type="entry name" value="6-hairpin_glycosidase_sf"/>
</dbReference>
<dbReference type="Proteomes" id="UP000035955">
    <property type="component" value="Unassembled WGS sequence"/>
</dbReference>
<accession>A0A0J6S048</accession>
<comment type="caution">
    <text evidence="3">The sequence shown here is derived from an EMBL/GenBank/DDBJ whole genome shotgun (WGS) entry which is preliminary data.</text>
</comment>
<evidence type="ECO:0000259" key="1">
    <source>
        <dbReference type="Pfam" id="PF03632"/>
    </source>
</evidence>
<feature type="domain" description="Glycoside hydrolase family 65 central catalytic" evidence="1">
    <location>
        <begin position="1"/>
        <end position="139"/>
    </location>
</feature>
<dbReference type="Gene3D" id="2.60.420.10">
    <property type="entry name" value="Maltose phosphorylase, domain 3"/>
    <property type="match status" value="1"/>
</dbReference>
<dbReference type="AlphaFoldDB" id="A0A0J6S048"/>
<dbReference type="InterPro" id="IPR005194">
    <property type="entry name" value="Glyco_hydro_65_C"/>
</dbReference>
<name>A0A0J6S048_9HYPH</name>